<dbReference type="GO" id="GO:0016301">
    <property type="term" value="F:kinase activity"/>
    <property type="evidence" value="ECO:0007669"/>
    <property type="project" value="UniProtKB-KW"/>
</dbReference>
<evidence type="ECO:0000259" key="4">
    <source>
        <dbReference type="Pfam" id="PF00294"/>
    </source>
</evidence>
<name>A0A8X7MM74_9BASI</name>
<keyword evidence="2" id="KW-0418">Kinase</keyword>
<proteinExistence type="predicted"/>
<reference evidence="5" key="2">
    <citation type="journal article" date="2019" name="IMA Fungus">
        <title>Genome sequencing and comparison of five Tilletia species to identify candidate genes for the detection of regulated species infecting wheat.</title>
        <authorList>
            <person name="Nguyen H.D.T."/>
            <person name="Sultana T."/>
            <person name="Kesanakurti P."/>
            <person name="Hambleton S."/>
        </authorList>
    </citation>
    <scope>NUCLEOTIDE SEQUENCE</scope>
    <source>
        <strain evidence="5">DAOMC 236426</strain>
    </source>
</reference>
<feature type="region of interest" description="Disordered" evidence="3">
    <location>
        <begin position="190"/>
        <end position="269"/>
    </location>
</feature>
<dbReference type="InterPro" id="IPR002173">
    <property type="entry name" value="Carboh/pur_kinase_PfkB_CS"/>
</dbReference>
<evidence type="ECO:0000256" key="3">
    <source>
        <dbReference type="SAM" id="MobiDB-lite"/>
    </source>
</evidence>
<dbReference type="EMBL" id="LWDE02001467">
    <property type="protein sequence ID" value="KAE8240372.1"/>
    <property type="molecule type" value="Genomic_DNA"/>
</dbReference>
<feature type="compositionally biased region" description="Pro residues" evidence="3">
    <location>
        <begin position="520"/>
        <end position="532"/>
    </location>
</feature>
<protein>
    <recommendedName>
        <fullName evidence="4">Carbohydrate kinase PfkB domain-containing protein</fullName>
    </recommendedName>
</protein>
<dbReference type="AlphaFoldDB" id="A0A8X7MM74"/>
<comment type="caution">
    <text evidence="5">The sequence shown here is derived from an EMBL/GenBank/DDBJ whole genome shotgun (WGS) entry which is preliminary data.</text>
</comment>
<evidence type="ECO:0000313" key="6">
    <source>
        <dbReference type="Proteomes" id="UP000077684"/>
    </source>
</evidence>
<dbReference type="Pfam" id="PF00294">
    <property type="entry name" value="PfkB"/>
    <property type="match status" value="1"/>
</dbReference>
<feature type="region of interest" description="Disordered" evidence="3">
    <location>
        <begin position="512"/>
        <end position="534"/>
    </location>
</feature>
<organism evidence="5 6">
    <name type="scientific">Tilletia controversa</name>
    <name type="common">dwarf bunt fungus</name>
    <dbReference type="NCBI Taxonomy" id="13291"/>
    <lineage>
        <taxon>Eukaryota</taxon>
        <taxon>Fungi</taxon>
        <taxon>Dikarya</taxon>
        <taxon>Basidiomycota</taxon>
        <taxon>Ustilaginomycotina</taxon>
        <taxon>Exobasidiomycetes</taxon>
        <taxon>Tilletiales</taxon>
        <taxon>Tilletiaceae</taxon>
        <taxon>Tilletia</taxon>
    </lineage>
</organism>
<evidence type="ECO:0000256" key="1">
    <source>
        <dbReference type="ARBA" id="ARBA00022679"/>
    </source>
</evidence>
<dbReference type="InterPro" id="IPR029056">
    <property type="entry name" value="Ribokinase-like"/>
</dbReference>
<dbReference type="InterPro" id="IPR011611">
    <property type="entry name" value="PfkB_dom"/>
</dbReference>
<dbReference type="Gene3D" id="3.40.1190.20">
    <property type="match status" value="1"/>
</dbReference>
<keyword evidence="6" id="KW-1185">Reference proteome</keyword>
<evidence type="ECO:0000313" key="5">
    <source>
        <dbReference type="EMBL" id="KAE8240372.1"/>
    </source>
</evidence>
<keyword evidence="1" id="KW-0808">Transferase</keyword>
<accession>A0A8X7MM74</accession>
<dbReference type="SUPFAM" id="SSF53613">
    <property type="entry name" value="Ribokinase-like"/>
    <property type="match status" value="1"/>
</dbReference>
<feature type="compositionally biased region" description="Polar residues" evidence="3">
    <location>
        <begin position="259"/>
        <end position="269"/>
    </location>
</feature>
<sequence>MSTFTLTLLPHPQTFNNFEPKTFVFRSDEYRIVPIGGDEDAISPPTSHNGRFPAPLPGSLAEITFYRGGFFLQDVVAHDYPFGSLLNLNPVRTRRRDHVVLGDGDKLEFGFFDEPVGHRSRHDFIYNVICTVRIQQRNAPPLPSVPSPPVTPTSTNWAGIRGLVEEVRHTTALAQERRLPEVSYSLAPVLEPGSTGLTDPDVPSPSNHRPITTSVPASVPSSSSTPTPSTSVLTSVLGSEPGLSTFKPPPTAVERAPSTIPSSVLASNPTGRLPNPPPHRDKAPFFHIHSADEALRRVADAWTLARRAANDSRLASAEVAVARVGVAWRRARGVLDGISLPLVLPVNHLGSSSSSSGNGCAFDHRLDRRIGGLACRPSSAAADRNRVYTGPSLASLASLGQYGRPNSDITHPPPMLFNLSQHSSPFPVQAALTAISSYLLDLITHIPLQFSVPPSHAYPGEEKTSSFSVWPIENIVDTNGAGDAFAGGVLGALLLHQPIEKAIEAGNTLGGLHRPERTCAPPPPTNSSPPPRYDPKQYQLVATDGVRNGKDVIVKAPTSTGKGEIIDYVQKLFPDGVVIVAEPLQLLVSDFALR</sequence>
<gene>
    <name evidence="5" type="ORF">A4X06_0g7795</name>
</gene>
<evidence type="ECO:0000256" key="2">
    <source>
        <dbReference type="ARBA" id="ARBA00022777"/>
    </source>
</evidence>
<dbReference type="Proteomes" id="UP000077684">
    <property type="component" value="Unassembled WGS sequence"/>
</dbReference>
<dbReference type="PROSITE" id="PS00584">
    <property type="entry name" value="PFKB_KINASES_2"/>
    <property type="match status" value="1"/>
</dbReference>
<feature type="domain" description="Carbohydrate kinase PfkB" evidence="4">
    <location>
        <begin position="469"/>
        <end position="524"/>
    </location>
</feature>
<reference evidence="5" key="1">
    <citation type="submission" date="2016-04" db="EMBL/GenBank/DDBJ databases">
        <authorList>
            <person name="Nguyen H.D."/>
            <person name="Samba Siva P."/>
            <person name="Cullis J."/>
            <person name="Levesque C.A."/>
            <person name="Hambleton S."/>
        </authorList>
    </citation>
    <scope>NUCLEOTIDE SEQUENCE</scope>
    <source>
        <strain evidence="5">DAOMC 236426</strain>
    </source>
</reference>
<feature type="compositionally biased region" description="Low complexity" evidence="3">
    <location>
        <begin position="212"/>
        <end position="236"/>
    </location>
</feature>